<keyword evidence="1" id="KW-0812">Transmembrane</keyword>
<dbReference type="InterPro" id="IPR036938">
    <property type="entry name" value="PAP2/HPO_sf"/>
</dbReference>
<organism evidence="3 4">
    <name type="scientific">Qipengyuania nanhaisediminis</name>
    <dbReference type="NCBI Taxonomy" id="604088"/>
    <lineage>
        <taxon>Bacteria</taxon>
        <taxon>Pseudomonadati</taxon>
        <taxon>Pseudomonadota</taxon>
        <taxon>Alphaproteobacteria</taxon>
        <taxon>Sphingomonadales</taxon>
        <taxon>Erythrobacteraceae</taxon>
        <taxon>Qipengyuania</taxon>
    </lineage>
</organism>
<dbReference type="SUPFAM" id="SSF48317">
    <property type="entry name" value="Acid phosphatase/Vanadium-dependent haloperoxidase"/>
    <property type="match status" value="1"/>
</dbReference>
<dbReference type="SMART" id="SM00014">
    <property type="entry name" value="acidPPc"/>
    <property type="match status" value="1"/>
</dbReference>
<dbReference type="AlphaFoldDB" id="A0A1I5MSB5"/>
<keyword evidence="4" id="KW-1185">Reference proteome</keyword>
<protein>
    <submittedName>
        <fullName evidence="3">Undecaprenyl-diphosphatase</fullName>
    </submittedName>
</protein>
<dbReference type="InterPro" id="IPR000326">
    <property type="entry name" value="PAP2/HPO"/>
</dbReference>
<evidence type="ECO:0000313" key="3">
    <source>
        <dbReference type="EMBL" id="SFP12443.1"/>
    </source>
</evidence>
<feature type="transmembrane region" description="Helical" evidence="1">
    <location>
        <begin position="182"/>
        <end position="203"/>
    </location>
</feature>
<dbReference type="PANTHER" id="PTHR14969">
    <property type="entry name" value="SPHINGOSINE-1-PHOSPHATE PHOSPHOHYDROLASE"/>
    <property type="match status" value="1"/>
</dbReference>
<name>A0A1I5MSB5_9SPHN</name>
<dbReference type="Pfam" id="PF01569">
    <property type="entry name" value="PAP2"/>
    <property type="match status" value="1"/>
</dbReference>
<dbReference type="EMBL" id="FOWZ01000002">
    <property type="protein sequence ID" value="SFP12443.1"/>
    <property type="molecule type" value="Genomic_DNA"/>
</dbReference>
<gene>
    <name evidence="3" type="ORF">SAMN04488060_1534</name>
</gene>
<evidence type="ECO:0000259" key="2">
    <source>
        <dbReference type="SMART" id="SM00014"/>
    </source>
</evidence>
<keyword evidence="1" id="KW-0472">Membrane</keyword>
<dbReference type="PANTHER" id="PTHR14969:SF13">
    <property type="entry name" value="AT30094P"/>
    <property type="match status" value="1"/>
</dbReference>
<evidence type="ECO:0000313" key="4">
    <source>
        <dbReference type="Proteomes" id="UP000199331"/>
    </source>
</evidence>
<sequence length="250" mass="27070">MTTPQLLRLAQGLWQKIQDEYRLLLGFVAAIGLAVTFGALAGEMLEGDFGAFDKNFLLALRHSDDLATPIGPHFIQTAMVDITAMGSETILTLVTLMALGFLLLRKRYRQTLLVAAAVGGGAILSGILKSLFSRARPDVVPRLAEVSSGSFPSGHAMNSAIIYLTVAVLIARSYEDPRTRSFIVGLAALATLTIGFSRLYLGVHWPTDVAAGWLVGLAWALLMGMIAITLQKRRQIEQPVDDTTESEEKL</sequence>
<evidence type="ECO:0000256" key="1">
    <source>
        <dbReference type="SAM" id="Phobius"/>
    </source>
</evidence>
<keyword evidence="1" id="KW-1133">Transmembrane helix</keyword>
<proteinExistence type="predicted"/>
<feature type="transmembrane region" description="Helical" evidence="1">
    <location>
        <begin position="21"/>
        <end position="41"/>
    </location>
</feature>
<feature type="transmembrane region" description="Helical" evidence="1">
    <location>
        <begin position="152"/>
        <end position="170"/>
    </location>
</feature>
<feature type="transmembrane region" description="Helical" evidence="1">
    <location>
        <begin position="82"/>
        <end position="104"/>
    </location>
</feature>
<dbReference type="Gene3D" id="1.20.144.10">
    <property type="entry name" value="Phosphatidic acid phosphatase type 2/haloperoxidase"/>
    <property type="match status" value="2"/>
</dbReference>
<feature type="domain" description="Phosphatidic acid phosphatase type 2/haloperoxidase" evidence="2">
    <location>
        <begin position="111"/>
        <end position="224"/>
    </location>
</feature>
<feature type="transmembrane region" description="Helical" evidence="1">
    <location>
        <begin position="111"/>
        <end position="132"/>
    </location>
</feature>
<accession>A0A1I5MSB5</accession>
<dbReference type="Proteomes" id="UP000199331">
    <property type="component" value="Unassembled WGS sequence"/>
</dbReference>
<feature type="transmembrane region" description="Helical" evidence="1">
    <location>
        <begin position="209"/>
        <end position="230"/>
    </location>
</feature>
<dbReference type="STRING" id="604088.SAMN04488060_1534"/>
<reference evidence="4" key="1">
    <citation type="submission" date="2016-10" db="EMBL/GenBank/DDBJ databases">
        <authorList>
            <person name="Varghese N."/>
            <person name="Submissions S."/>
        </authorList>
    </citation>
    <scope>NUCLEOTIDE SEQUENCE [LARGE SCALE GENOMIC DNA]</scope>
    <source>
        <strain evidence="4">CGMCC 1.7715</strain>
    </source>
</reference>
<dbReference type="CDD" id="cd03392">
    <property type="entry name" value="PAP2_like_2"/>
    <property type="match status" value="1"/>
</dbReference>